<feature type="transmembrane region" description="Helical" evidence="1">
    <location>
        <begin position="154"/>
        <end position="172"/>
    </location>
</feature>
<feature type="transmembrane region" description="Helical" evidence="1">
    <location>
        <begin position="41"/>
        <end position="61"/>
    </location>
</feature>
<gene>
    <name evidence="2" type="ORF">GE115_03925</name>
</gene>
<evidence type="ECO:0000313" key="2">
    <source>
        <dbReference type="EMBL" id="MRG59019.1"/>
    </source>
</evidence>
<dbReference type="EMBL" id="WJIF01000002">
    <property type="protein sequence ID" value="MRG59019.1"/>
    <property type="molecule type" value="Genomic_DNA"/>
</dbReference>
<reference evidence="2 3" key="1">
    <citation type="submission" date="2019-10" db="EMBL/GenBank/DDBJ databases">
        <authorList>
            <person name="Nie G."/>
            <person name="Ming H."/>
            <person name="Yi B."/>
        </authorList>
    </citation>
    <scope>NUCLEOTIDE SEQUENCE [LARGE SCALE GENOMIC DNA]</scope>
    <source>
        <strain evidence="2 3">CFH 90414</strain>
    </source>
</reference>
<evidence type="ECO:0000256" key="1">
    <source>
        <dbReference type="SAM" id="Phobius"/>
    </source>
</evidence>
<keyword evidence="3" id="KW-1185">Reference proteome</keyword>
<protein>
    <recommendedName>
        <fullName evidence="4">HdeD family acid-resistance protein</fullName>
    </recommendedName>
</protein>
<dbReference type="RefSeq" id="WP_153683502.1">
    <property type="nucleotide sequence ID" value="NZ_WJIF01000002.1"/>
</dbReference>
<dbReference type="AlphaFoldDB" id="A0A6I2F386"/>
<sequence length="196" mass="20207">MADARGSAVERAQYWVVPVVRGALALVPSIVITFLQIHSTALGQSVFGVWALVAGAVVGALTLRTVDDRVTRSLFATQGALTAAAGLLALIVTPNLGFLVVLLSSWAAITGILEIFAGLRARGRSQAARDWLIVGGATALAAIAFLVFPFDPVSIVGLLGAYLVVIGVLLEIGGFSLKWAGRAAVAGPEASRSEQS</sequence>
<evidence type="ECO:0000313" key="3">
    <source>
        <dbReference type="Proteomes" id="UP000431080"/>
    </source>
</evidence>
<feature type="transmembrane region" description="Helical" evidence="1">
    <location>
        <begin position="131"/>
        <end position="148"/>
    </location>
</feature>
<dbReference type="Proteomes" id="UP000431080">
    <property type="component" value="Unassembled WGS sequence"/>
</dbReference>
<name>A0A6I2F386_9MICO</name>
<accession>A0A6I2F386</accession>
<organism evidence="2 3">
    <name type="scientific">Agromyces agglutinans</name>
    <dbReference type="NCBI Taxonomy" id="2662258"/>
    <lineage>
        <taxon>Bacteria</taxon>
        <taxon>Bacillati</taxon>
        <taxon>Actinomycetota</taxon>
        <taxon>Actinomycetes</taxon>
        <taxon>Micrococcales</taxon>
        <taxon>Microbacteriaceae</taxon>
        <taxon>Agromyces</taxon>
    </lineage>
</organism>
<comment type="caution">
    <text evidence="2">The sequence shown here is derived from an EMBL/GenBank/DDBJ whole genome shotgun (WGS) entry which is preliminary data.</text>
</comment>
<feature type="transmembrane region" description="Helical" evidence="1">
    <location>
        <begin position="98"/>
        <end position="119"/>
    </location>
</feature>
<feature type="transmembrane region" description="Helical" evidence="1">
    <location>
        <begin position="12"/>
        <end position="35"/>
    </location>
</feature>
<keyword evidence="1" id="KW-0472">Membrane</keyword>
<evidence type="ECO:0008006" key="4">
    <source>
        <dbReference type="Google" id="ProtNLM"/>
    </source>
</evidence>
<proteinExistence type="predicted"/>
<keyword evidence="1" id="KW-1133">Transmembrane helix</keyword>
<keyword evidence="1" id="KW-0812">Transmembrane</keyword>
<feature type="transmembrane region" description="Helical" evidence="1">
    <location>
        <begin position="73"/>
        <end position="92"/>
    </location>
</feature>